<evidence type="ECO:0000313" key="2">
    <source>
        <dbReference type="EMBL" id="CAG8806090.1"/>
    </source>
</evidence>
<protein>
    <submittedName>
        <fullName evidence="2">20387_t:CDS:1</fullName>
    </submittedName>
</protein>
<dbReference type="Proteomes" id="UP000789901">
    <property type="component" value="Unassembled WGS sequence"/>
</dbReference>
<name>A0ABN7VXZ7_GIGMA</name>
<keyword evidence="1" id="KW-0175">Coiled coil</keyword>
<sequence>MSNEGEFSQMSKSEYEEKIEIEPGLIKLHNGKEVTELLLSPNNKYAVTYSEDDKSICGWQLDQPFEQSENESYRLKPFKFDCSINVEGDLVAVSNNRLAAISLYRKSIEIINLATTKKIELNFYPYRCRPFEECRFCNNGDFLIVADDYECQYIFKFSFTRNNLQSWKINNSIICGAPKDIERCQISEEKFWLLDNCRSLTQWNLNTLVFEKQYQLGWIEQTHFSRFMGESFCIFNKNSTLLAVYLYPFIYVYLTETSVLLSQCQLKGIQHFEFISSVEGERLLLFFYDNLEIRDPYNLQHVISNKTIANFYEELLELLNEETLTKLMQSVEFKTLMDKKIFFISNRCLWVKEVSDEQWIKYLREKLEDYNEIRGLPNKFQIQNLLERFLNENMDSTTELLETKSYDGSLVKWEVSDNEKEIVINAWKFDTDAWKSVNSVEFDKFKKVHYKLEGDDENRGAPISKVYSCTLLNNTDLAMITNFGLFIWSICQKVEKDEIRLQYYMFGRKISGIEEILLDKIPKYSKYSLLLPDFVFLIMNYEQPWTKDRRCLFKELLEDYIEDKPLLLYWQELLNCFLCLKNYSIIGELCSKICKKMEDVKILLKLYGWSILRCCLECKSYSAIEELCSKLYKEMEDDNFLPNIQLLDIFTFSFIELTQFPRIIKKFLSYVLFVHSTNNFEEINYFFSDPHLKSNLKYLQPYFDSNIKRLDKLYDIVTKIQDNNWDEIIEKPFLSNSLLKIIHIDKTEIESKTIEEKIQQITDNENNIIQKLENNEKIIQELKKILLKE</sequence>
<evidence type="ECO:0000256" key="1">
    <source>
        <dbReference type="SAM" id="Coils"/>
    </source>
</evidence>
<feature type="non-terminal residue" evidence="2">
    <location>
        <position position="789"/>
    </location>
</feature>
<keyword evidence="3" id="KW-1185">Reference proteome</keyword>
<dbReference type="InterPro" id="IPR036322">
    <property type="entry name" value="WD40_repeat_dom_sf"/>
</dbReference>
<comment type="caution">
    <text evidence="2">The sequence shown here is derived from an EMBL/GenBank/DDBJ whole genome shotgun (WGS) entry which is preliminary data.</text>
</comment>
<dbReference type="SUPFAM" id="SSF50978">
    <property type="entry name" value="WD40 repeat-like"/>
    <property type="match status" value="1"/>
</dbReference>
<proteinExistence type="predicted"/>
<evidence type="ECO:0000313" key="3">
    <source>
        <dbReference type="Proteomes" id="UP000789901"/>
    </source>
</evidence>
<dbReference type="EMBL" id="CAJVQB010025331">
    <property type="protein sequence ID" value="CAG8806090.1"/>
    <property type="molecule type" value="Genomic_DNA"/>
</dbReference>
<organism evidence="2 3">
    <name type="scientific">Gigaspora margarita</name>
    <dbReference type="NCBI Taxonomy" id="4874"/>
    <lineage>
        <taxon>Eukaryota</taxon>
        <taxon>Fungi</taxon>
        <taxon>Fungi incertae sedis</taxon>
        <taxon>Mucoromycota</taxon>
        <taxon>Glomeromycotina</taxon>
        <taxon>Glomeromycetes</taxon>
        <taxon>Diversisporales</taxon>
        <taxon>Gigasporaceae</taxon>
        <taxon>Gigaspora</taxon>
    </lineage>
</organism>
<feature type="coiled-coil region" evidence="1">
    <location>
        <begin position="744"/>
        <end position="789"/>
    </location>
</feature>
<gene>
    <name evidence="2" type="ORF">GMARGA_LOCUS24224</name>
</gene>
<reference evidence="2 3" key="1">
    <citation type="submission" date="2021-06" db="EMBL/GenBank/DDBJ databases">
        <authorList>
            <person name="Kallberg Y."/>
            <person name="Tangrot J."/>
            <person name="Rosling A."/>
        </authorList>
    </citation>
    <scope>NUCLEOTIDE SEQUENCE [LARGE SCALE GENOMIC DNA]</scope>
    <source>
        <strain evidence="2 3">120-4 pot B 10/14</strain>
    </source>
</reference>
<accession>A0ABN7VXZ7</accession>